<gene>
    <name evidence="3" type="primary">LOC106723070</name>
</gene>
<evidence type="ECO:0000256" key="1">
    <source>
        <dbReference type="SAM" id="SignalP"/>
    </source>
</evidence>
<accession>A0A3Q0FQ78</accession>
<dbReference type="GeneID" id="106723070"/>
<proteinExistence type="predicted"/>
<evidence type="ECO:0000313" key="3">
    <source>
        <dbReference type="RefSeq" id="XP_025049447.1"/>
    </source>
</evidence>
<protein>
    <submittedName>
        <fullName evidence="3">Uncharacterized protein LOC106723070</fullName>
    </submittedName>
</protein>
<feature type="chain" id="PRO_5018055503" evidence="1">
    <location>
        <begin position="30"/>
        <end position="213"/>
    </location>
</feature>
<dbReference type="PROSITE" id="PS51257">
    <property type="entry name" value="PROKAR_LIPOPROTEIN"/>
    <property type="match status" value="1"/>
</dbReference>
<name>A0A3Q0FQ78_ALLSI</name>
<keyword evidence="1" id="KW-0732">Signal</keyword>
<feature type="signal peptide" evidence="1">
    <location>
        <begin position="1"/>
        <end position="29"/>
    </location>
</feature>
<evidence type="ECO:0000313" key="2">
    <source>
        <dbReference type="Proteomes" id="UP000189705"/>
    </source>
</evidence>
<keyword evidence="2" id="KW-1185">Reference proteome</keyword>
<sequence length="213" mass="23208">MPMTVRGGAWGLLLGICMLLSCHLAQSRAGEEEGSDAASGFVMDHAGLSPEDTRHQPMSPSPCGLTFHAPDPCSSSAKTSSPASLEELDHLKNLLRDTSGRLKGLQRAAGVEASQPGYQDIISEVLPGIRRANLEFSESLGRITRELDEHVARADPLHLTEKRQRLRRGLQEMDQMLRVTGHLAKQLDDTSQDLHGALVQHLDRAVALISHRS</sequence>
<dbReference type="Proteomes" id="UP000189705">
    <property type="component" value="Unplaced"/>
</dbReference>
<organism evidence="2 3">
    <name type="scientific">Alligator sinensis</name>
    <name type="common">Chinese alligator</name>
    <dbReference type="NCBI Taxonomy" id="38654"/>
    <lineage>
        <taxon>Eukaryota</taxon>
        <taxon>Metazoa</taxon>
        <taxon>Chordata</taxon>
        <taxon>Craniata</taxon>
        <taxon>Vertebrata</taxon>
        <taxon>Euteleostomi</taxon>
        <taxon>Archelosauria</taxon>
        <taxon>Archosauria</taxon>
        <taxon>Crocodylia</taxon>
        <taxon>Alligatoridae</taxon>
        <taxon>Alligatorinae</taxon>
        <taxon>Alligator</taxon>
    </lineage>
</organism>
<dbReference type="KEGG" id="asn:106723070"/>
<dbReference type="InParanoid" id="A0A3Q0FQ78"/>
<dbReference type="AlphaFoldDB" id="A0A3Q0FQ78"/>
<reference evidence="3" key="1">
    <citation type="submission" date="2025-08" db="UniProtKB">
        <authorList>
            <consortium name="RefSeq"/>
        </authorList>
    </citation>
    <scope>IDENTIFICATION</scope>
</reference>
<dbReference type="RefSeq" id="XP_025049447.1">
    <property type="nucleotide sequence ID" value="XM_025193662.1"/>
</dbReference>